<evidence type="ECO:0000313" key="1">
    <source>
        <dbReference type="EMBL" id="RAH68041.1"/>
    </source>
</evidence>
<gene>
    <name evidence="1" type="ORF">BO66DRAFT_327589</name>
</gene>
<proteinExistence type="predicted"/>
<protein>
    <submittedName>
        <fullName evidence="1">Clavaminate synthase-like protein</fullName>
    </submittedName>
</protein>
<reference evidence="1" key="1">
    <citation type="submission" date="2018-02" db="EMBL/GenBank/DDBJ databases">
        <title>The genomes of Aspergillus section Nigri reveals drivers in fungal speciation.</title>
        <authorList>
            <consortium name="DOE Joint Genome Institute"/>
            <person name="Vesth T.C."/>
            <person name="Nybo J."/>
            <person name="Theobald S."/>
            <person name="Brandl J."/>
            <person name="Frisvad J.C."/>
            <person name="Nielsen K.F."/>
            <person name="Lyhne E.K."/>
            <person name="Kogle M.E."/>
            <person name="Kuo A."/>
            <person name="Riley R."/>
            <person name="Clum A."/>
            <person name="Nolan M."/>
            <person name="Lipzen A."/>
            <person name="Salamov A."/>
            <person name="Henrissat B."/>
            <person name="Wiebenga A."/>
            <person name="De vries R.P."/>
            <person name="Grigoriev I.V."/>
            <person name="Mortensen U.H."/>
            <person name="Andersen M.R."/>
            <person name="Baker S.E."/>
        </authorList>
    </citation>
    <scope>NUCLEOTIDE SEQUENCE</scope>
    <source>
        <strain evidence="1">CBS 121060</strain>
    </source>
</reference>
<keyword evidence="2" id="KW-1185">Reference proteome</keyword>
<organism evidence="1 2">
    <name type="scientific">Aspergillus aculeatinus CBS 121060</name>
    <dbReference type="NCBI Taxonomy" id="1448322"/>
    <lineage>
        <taxon>Eukaryota</taxon>
        <taxon>Fungi</taxon>
        <taxon>Dikarya</taxon>
        <taxon>Ascomycota</taxon>
        <taxon>Pezizomycotina</taxon>
        <taxon>Eurotiomycetes</taxon>
        <taxon>Eurotiomycetidae</taxon>
        <taxon>Eurotiales</taxon>
        <taxon>Aspergillaceae</taxon>
        <taxon>Aspergillus</taxon>
        <taxon>Aspergillus subgen. Circumdati</taxon>
    </lineage>
</organism>
<name>A0ACD1H2R3_9EURO</name>
<dbReference type="Proteomes" id="UP000249661">
    <property type="component" value="Unassembled WGS sequence"/>
</dbReference>
<feature type="non-terminal residue" evidence="1">
    <location>
        <position position="1"/>
    </location>
</feature>
<dbReference type="EMBL" id="KZ824969">
    <property type="protein sequence ID" value="RAH68041.1"/>
    <property type="molecule type" value="Genomic_DNA"/>
</dbReference>
<accession>A0ACD1H2R3</accession>
<evidence type="ECO:0000313" key="2">
    <source>
        <dbReference type="Proteomes" id="UP000249661"/>
    </source>
</evidence>
<sequence>ESVMRHSQDFFALPTETKERYGGDIRGLNRGYERLRAQNFEKQTQGDLKEGIYYSLDDPYVMARKLGQGPNKYPVEVTDPLAFQNIMDDGHAALTALAMGIMQIIARTLHLDEDVFYDFCEHPVAVLRLLHYPPQESEAADDERDTGAHTDFGDQKERL</sequence>